<evidence type="ECO:0000313" key="4">
    <source>
        <dbReference type="Proteomes" id="UP001596435"/>
    </source>
</evidence>
<dbReference type="EMBL" id="JBHTAJ010000020">
    <property type="protein sequence ID" value="MFC7180499.1"/>
    <property type="molecule type" value="Genomic_DNA"/>
</dbReference>
<organism evidence="3 4">
    <name type="scientific">Kitasatospora paranensis</name>
    <dbReference type="NCBI Taxonomy" id="258053"/>
    <lineage>
        <taxon>Bacteria</taxon>
        <taxon>Bacillati</taxon>
        <taxon>Actinomycetota</taxon>
        <taxon>Actinomycetes</taxon>
        <taxon>Kitasatosporales</taxon>
        <taxon>Streptomycetaceae</taxon>
        <taxon>Kitasatospora</taxon>
    </lineage>
</organism>
<dbReference type="RefSeq" id="WP_345708702.1">
    <property type="nucleotide sequence ID" value="NZ_BAABKV010000001.1"/>
</dbReference>
<protein>
    <submittedName>
        <fullName evidence="3">DUF485 domain-containing protein</fullName>
    </submittedName>
</protein>
<keyword evidence="4" id="KW-1185">Reference proteome</keyword>
<name>A0ABW2FTA3_9ACTN</name>
<evidence type="ECO:0000256" key="2">
    <source>
        <dbReference type="SAM" id="Phobius"/>
    </source>
</evidence>
<accession>A0ABW2FTA3</accession>
<feature type="transmembrane region" description="Helical" evidence="2">
    <location>
        <begin position="53"/>
        <end position="77"/>
    </location>
</feature>
<feature type="region of interest" description="Disordered" evidence="1">
    <location>
        <begin position="1"/>
        <end position="25"/>
    </location>
</feature>
<feature type="compositionally biased region" description="Pro residues" evidence="1">
    <location>
        <begin position="1"/>
        <end position="10"/>
    </location>
</feature>
<proteinExistence type="predicted"/>
<feature type="compositionally biased region" description="Basic and acidic residues" evidence="1">
    <location>
        <begin position="118"/>
        <end position="155"/>
    </location>
</feature>
<feature type="transmembrane region" description="Helical" evidence="2">
    <location>
        <begin position="83"/>
        <end position="102"/>
    </location>
</feature>
<feature type="region of interest" description="Disordered" evidence="1">
    <location>
        <begin position="110"/>
        <end position="155"/>
    </location>
</feature>
<comment type="caution">
    <text evidence="3">The sequence shown here is derived from an EMBL/GenBank/DDBJ whole genome shotgun (WGS) entry which is preliminary data.</text>
</comment>
<gene>
    <name evidence="3" type="ORF">ACFQMG_13135</name>
</gene>
<dbReference type="InterPro" id="IPR007436">
    <property type="entry name" value="DUF485"/>
</dbReference>
<dbReference type="Proteomes" id="UP001596435">
    <property type="component" value="Unassembled WGS sequence"/>
</dbReference>
<evidence type="ECO:0000256" key="1">
    <source>
        <dbReference type="SAM" id="MobiDB-lite"/>
    </source>
</evidence>
<sequence length="155" mass="17105">MPAAHPPPDNFRPHRRADRPAPPPDAPAVAALDPAVGGLAALHRSTARLARRFAVTNAACFGIIVLSACTGSGLLATEVIGRINLGILLGLFQGVLLLWTAAHYDRRSTGQCDPVADGLRERRGERRAERYEQRYDDRHRSPYEQHRTDRQGARR</sequence>
<evidence type="ECO:0000313" key="3">
    <source>
        <dbReference type="EMBL" id="MFC7180499.1"/>
    </source>
</evidence>
<reference evidence="4" key="1">
    <citation type="journal article" date="2019" name="Int. J. Syst. Evol. Microbiol.">
        <title>The Global Catalogue of Microorganisms (GCM) 10K type strain sequencing project: providing services to taxonomists for standard genome sequencing and annotation.</title>
        <authorList>
            <consortium name="The Broad Institute Genomics Platform"/>
            <consortium name="The Broad Institute Genome Sequencing Center for Infectious Disease"/>
            <person name="Wu L."/>
            <person name="Ma J."/>
        </authorList>
    </citation>
    <scope>NUCLEOTIDE SEQUENCE [LARGE SCALE GENOMIC DNA]</scope>
    <source>
        <strain evidence="4">CGMCC 1.12859</strain>
    </source>
</reference>
<keyword evidence="2" id="KW-0472">Membrane</keyword>
<keyword evidence="2" id="KW-0812">Transmembrane</keyword>
<dbReference type="Pfam" id="PF04341">
    <property type="entry name" value="DUF485"/>
    <property type="match status" value="1"/>
</dbReference>
<keyword evidence="2" id="KW-1133">Transmembrane helix</keyword>